<accession>A0A4V0XU60</accession>
<evidence type="ECO:0008006" key="3">
    <source>
        <dbReference type="Google" id="ProtNLM"/>
    </source>
</evidence>
<organism evidence="1 2">
    <name type="scientific">Planktothrix agardhii CCAP 1459/11A</name>
    <dbReference type="NCBI Taxonomy" id="282420"/>
    <lineage>
        <taxon>Bacteria</taxon>
        <taxon>Bacillati</taxon>
        <taxon>Cyanobacteriota</taxon>
        <taxon>Cyanophyceae</taxon>
        <taxon>Oscillatoriophycideae</taxon>
        <taxon>Oscillatoriales</taxon>
        <taxon>Microcoleaceae</taxon>
        <taxon>Planktothrix</taxon>
    </lineage>
</organism>
<proteinExistence type="predicted"/>
<dbReference type="EMBL" id="BJCD01000029">
    <property type="protein sequence ID" value="GDZ92709.1"/>
    <property type="molecule type" value="Genomic_DNA"/>
</dbReference>
<sequence length="142" mass="16306">MGQLTKGFMTQIFGDFVEVPPTSNEFLVIGFSPSSIPMKHRWRNNGLSANFMADYVTTFFPENQDDPTTVNLQKENLSLITINLQELEFLNSSGINMLSKFVIEVRNKKETKIKSFSLKKNFLARKISQKSNKTHALFRTKH</sequence>
<dbReference type="AlphaFoldDB" id="A0A4V0XU60"/>
<protein>
    <recommendedName>
        <fullName evidence="3">STAS domain-containing protein</fullName>
    </recommendedName>
</protein>
<dbReference type="Proteomes" id="UP000299794">
    <property type="component" value="Unassembled WGS sequence"/>
</dbReference>
<name>A0A4V0XU60_PLAAG</name>
<comment type="caution">
    <text evidence="1">The sequence shown here is derived from an EMBL/GenBank/DDBJ whole genome shotgun (WGS) entry which is preliminary data.</text>
</comment>
<evidence type="ECO:0000313" key="2">
    <source>
        <dbReference type="Proteomes" id="UP000299794"/>
    </source>
</evidence>
<reference evidence="2" key="1">
    <citation type="submission" date="2019-02" db="EMBL/GenBank/DDBJ databases">
        <title>Draft genome sequence of Planktothrix agardhii NIES-905.</title>
        <authorList>
            <person name="Yamaguchi H."/>
            <person name="Suzuki S."/>
            <person name="Kawachi M."/>
        </authorList>
    </citation>
    <scope>NUCLEOTIDE SEQUENCE [LARGE SCALE GENOMIC DNA]</scope>
    <source>
        <strain evidence="2">CCAP 1459/11A</strain>
    </source>
</reference>
<evidence type="ECO:0000313" key="1">
    <source>
        <dbReference type="EMBL" id="GDZ92709.1"/>
    </source>
</evidence>
<gene>
    <name evidence="1" type="ORF">PA905_04060</name>
</gene>